<dbReference type="AlphaFoldDB" id="A0AAV3UIY6"/>
<feature type="domain" description="DUF4268" evidence="1">
    <location>
        <begin position="178"/>
        <end position="313"/>
    </location>
</feature>
<accession>A0AAV3UIY6</accession>
<dbReference type="EMBL" id="BAABKX010000013">
    <property type="protein sequence ID" value="GAA5052676.1"/>
    <property type="molecule type" value="Genomic_DNA"/>
</dbReference>
<dbReference type="Proteomes" id="UP001501729">
    <property type="component" value="Unassembled WGS sequence"/>
</dbReference>
<evidence type="ECO:0000313" key="3">
    <source>
        <dbReference type="Proteomes" id="UP001501729"/>
    </source>
</evidence>
<evidence type="ECO:0000259" key="1">
    <source>
        <dbReference type="Pfam" id="PF14088"/>
    </source>
</evidence>
<dbReference type="InterPro" id="IPR011856">
    <property type="entry name" value="tRNA_endonuc-like_dom_sf"/>
</dbReference>
<organism evidence="2 3">
    <name type="scientific">Haladaptatus pallidirubidus</name>
    <dbReference type="NCBI Taxonomy" id="1008152"/>
    <lineage>
        <taxon>Archaea</taxon>
        <taxon>Methanobacteriati</taxon>
        <taxon>Methanobacteriota</taxon>
        <taxon>Stenosarchaea group</taxon>
        <taxon>Halobacteria</taxon>
        <taxon>Halobacteriales</taxon>
        <taxon>Haladaptataceae</taxon>
        <taxon>Haladaptatus</taxon>
    </lineage>
</organism>
<evidence type="ECO:0000313" key="2">
    <source>
        <dbReference type="EMBL" id="GAA5052676.1"/>
    </source>
</evidence>
<reference evidence="2 3" key="1">
    <citation type="journal article" date="2019" name="Int. J. Syst. Evol. Microbiol.">
        <title>The Global Catalogue of Microorganisms (GCM) 10K type strain sequencing project: providing services to taxonomists for standard genome sequencing and annotation.</title>
        <authorList>
            <consortium name="The Broad Institute Genomics Platform"/>
            <consortium name="The Broad Institute Genome Sequencing Center for Infectious Disease"/>
            <person name="Wu L."/>
            <person name="Ma J."/>
        </authorList>
    </citation>
    <scope>NUCLEOTIDE SEQUENCE [LARGE SCALE GENOMIC DNA]</scope>
    <source>
        <strain evidence="2 3">JCM 17504</strain>
    </source>
</reference>
<dbReference type="InterPro" id="IPR025364">
    <property type="entry name" value="DUF4268"/>
</dbReference>
<gene>
    <name evidence="2" type="ORF">GCM10025751_29050</name>
</gene>
<proteinExistence type="predicted"/>
<comment type="caution">
    <text evidence="2">The sequence shown here is derived from an EMBL/GenBank/DDBJ whole genome shotgun (WGS) entry which is preliminary data.</text>
</comment>
<keyword evidence="3" id="KW-1185">Reference proteome</keyword>
<dbReference type="Gene3D" id="3.40.1350.10">
    <property type="match status" value="1"/>
</dbReference>
<dbReference type="GO" id="GO:0003676">
    <property type="term" value="F:nucleic acid binding"/>
    <property type="evidence" value="ECO:0007669"/>
    <property type="project" value="InterPro"/>
</dbReference>
<name>A0AAV3UIY6_9EURY</name>
<dbReference type="Pfam" id="PF14088">
    <property type="entry name" value="DUF4268"/>
    <property type="match status" value="1"/>
</dbReference>
<sequence length="317" mass="36854">MQSPTFEELKPQDVRNYWKHEEREFTPWLADEIAADGVSHLEDVLGLDLEVVAREKSVGRYNVDIFAEVVDDGRNVVIENQLTASDHDHLGKSLAYAAGVDADIIVWIAPKFNDEHRDAFQWLNSNSRKGVNLFAVRLEVWRIGESPPAVRFNPVEEPSEWKELAKRSEGELSDTKQLQEQFWTAFRDRIESTETPLRPRKPKPQHWYNNPIGRSGFTLSFSVNTEKNTLYCGLVIRDDAQAYQELVVERDAIESEFDETLVWKEPEETRAGNERSKILTSRSADLTEQARWDEYLTWLLHQGEQFHETFYDRIQSL</sequence>
<protein>
    <submittedName>
        <fullName evidence="2">DUF4268 domain-containing protein</fullName>
    </submittedName>
</protein>